<dbReference type="EMBL" id="KQ420978">
    <property type="protein sequence ID" value="KOF78685.1"/>
    <property type="molecule type" value="Genomic_DNA"/>
</dbReference>
<keyword evidence="1" id="KW-0547">Nucleotide-binding</keyword>
<keyword evidence="1" id="KW-0227">DNA damage</keyword>
<dbReference type="SUPFAM" id="SSF52540">
    <property type="entry name" value="P-loop containing nucleoside triphosphate hydrolases"/>
    <property type="match status" value="1"/>
</dbReference>
<dbReference type="Pfam" id="PF05970">
    <property type="entry name" value="PIF1"/>
    <property type="match status" value="1"/>
</dbReference>
<dbReference type="GO" id="GO:0006281">
    <property type="term" value="P:DNA repair"/>
    <property type="evidence" value="ECO:0007669"/>
    <property type="project" value="UniProtKB-KW"/>
</dbReference>
<comment type="cofactor">
    <cofactor evidence="1">
        <name>Mg(2+)</name>
        <dbReference type="ChEBI" id="CHEBI:18420"/>
    </cofactor>
</comment>
<evidence type="ECO:0000313" key="3">
    <source>
        <dbReference type="EMBL" id="KOF78685.1"/>
    </source>
</evidence>
<keyword evidence="1" id="KW-0233">DNA recombination</keyword>
<organism evidence="3">
    <name type="scientific">Octopus bimaculoides</name>
    <name type="common">California two-spotted octopus</name>
    <dbReference type="NCBI Taxonomy" id="37653"/>
    <lineage>
        <taxon>Eukaryota</taxon>
        <taxon>Metazoa</taxon>
        <taxon>Spiralia</taxon>
        <taxon>Lophotrochozoa</taxon>
        <taxon>Mollusca</taxon>
        <taxon>Cephalopoda</taxon>
        <taxon>Coleoidea</taxon>
        <taxon>Octopodiformes</taxon>
        <taxon>Octopoda</taxon>
        <taxon>Incirrata</taxon>
        <taxon>Octopodidae</taxon>
        <taxon>Octopus</taxon>
    </lineage>
</organism>
<dbReference type="GO" id="GO:0016887">
    <property type="term" value="F:ATP hydrolysis activity"/>
    <property type="evidence" value="ECO:0007669"/>
    <property type="project" value="RHEA"/>
</dbReference>
<evidence type="ECO:0000256" key="1">
    <source>
        <dbReference type="RuleBase" id="RU363044"/>
    </source>
</evidence>
<sequence length="225" mass="25253">MLSNNALHAIDTLLKEIMHSNRLFDGKVFLLDGYFCQTAPVILRDSNAAISETVSKLSLTENVHTEEQEDFSRWLLKIGNGTLYNDCGLTENTIEILEYMLSSEDIVRDIFGESLDIANEDHMEDLASKIIFTPTNKDALKINESILTLLPGQSKEYFSVVTISLEDAVSVVNVPVEFLNSLTPRQFSGIPAFAMTINKSQEQSFCQVGIYLPFLVFSHEQLYVS</sequence>
<dbReference type="GO" id="GO:0006310">
    <property type="term" value="P:DNA recombination"/>
    <property type="evidence" value="ECO:0007669"/>
    <property type="project" value="UniProtKB-KW"/>
</dbReference>
<dbReference type="PANTHER" id="PTHR10492">
    <property type="match status" value="1"/>
</dbReference>
<accession>A0A0L8GQ09</accession>
<feature type="domain" description="DNA helicase Pif1-like DEAD-box helicase" evidence="2">
    <location>
        <begin position="1"/>
        <end position="83"/>
    </location>
</feature>
<keyword evidence="1" id="KW-0347">Helicase</keyword>
<dbReference type="InterPro" id="IPR010285">
    <property type="entry name" value="DNA_helicase_pif1-like_DEAD"/>
</dbReference>
<dbReference type="OrthoDB" id="272985at2759"/>
<dbReference type="AlphaFoldDB" id="A0A0L8GQ09"/>
<keyword evidence="1" id="KW-0234">DNA repair</keyword>
<dbReference type="EC" id="5.6.2.3" evidence="1"/>
<evidence type="ECO:0000259" key="2">
    <source>
        <dbReference type="Pfam" id="PF05970"/>
    </source>
</evidence>
<keyword evidence="1" id="KW-0067">ATP-binding</keyword>
<dbReference type="GO" id="GO:0000723">
    <property type="term" value="P:telomere maintenance"/>
    <property type="evidence" value="ECO:0007669"/>
    <property type="project" value="InterPro"/>
</dbReference>
<dbReference type="STRING" id="37653.A0A0L8GQ09"/>
<name>A0A0L8GQ09_OCTBM</name>
<reference evidence="3" key="1">
    <citation type="submission" date="2015-07" db="EMBL/GenBank/DDBJ databases">
        <title>MeaNS - Measles Nucleotide Surveillance Program.</title>
        <authorList>
            <person name="Tran T."/>
            <person name="Druce J."/>
        </authorList>
    </citation>
    <scope>NUCLEOTIDE SEQUENCE</scope>
    <source>
        <strain evidence="3">UCB-OBI-ISO-001</strain>
        <tissue evidence="3">Gonad</tissue>
    </source>
</reference>
<dbReference type="GO" id="GO:0043139">
    <property type="term" value="F:5'-3' DNA helicase activity"/>
    <property type="evidence" value="ECO:0007669"/>
    <property type="project" value="UniProtKB-EC"/>
</dbReference>
<protein>
    <recommendedName>
        <fullName evidence="1">ATP-dependent DNA helicase</fullName>
        <ecNumber evidence="1">5.6.2.3</ecNumber>
    </recommendedName>
</protein>
<keyword evidence="1" id="KW-0378">Hydrolase</keyword>
<dbReference type="PANTHER" id="PTHR10492:SF57">
    <property type="entry name" value="ATP-DEPENDENT DNA HELICASE"/>
    <property type="match status" value="1"/>
</dbReference>
<dbReference type="InterPro" id="IPR027417">
    <property type="entry name" value="P-loop_NTPase"/>
</dbReference>
<comment type="similarity">
    <text evidence="1">Belongs to the helicase family.</text>
</comment>
<comment type="catalytic activity">
    <reaction evidence="1">
        <text>ATP + H2O = ADP + phosphate + H(+)</text>
        <dbReference type="Rhea" id="RHEA:13065"/>
        <dbReference type="ChEBI" id="CHEBI:15377"/>
        <dbReference type="ChEBI" id="CHEBI:15378"/>
        <dbReference type="ChEBI" id="CHEBI:30616"/>
        <dbReference type="ChEBI" id="CHEBI:43474"/>
        <dbReference type="ChEBI" id="CHEBI:456216"/>
        <dbReference type="EC" id="5.6.2.3"/>
    </reaction>
</comment>
<dbReference type="GO" id="GO:0005524">
    <property type="term" value="F:ATP binding"/>
    <property type="evidence" value="ECO:0007669"/>
    <property type="project" value="UniProtKB-KW"/>
</dbReference>
<proteinExistence type="inferred from homology"/>
<gene>
    <name evidence="3" type="ORF">OCBIM_22030430mg</name>
</gene>